<evidence type="ECO:0000313" key="2">
    <source>
        <dbReference type="Proteomes" id="UP000236893"/>
    </source>
</evidence>
<evidence type="ECO:0000313" key="1">
    <source>
        <dbReference type="EMBL" id="POY38553.1"/>
    </source>
</evidence>
<sequence length="202" mass="22814">MINRSLAQDYVLDYILDADSVKYEGYISEATPRSIKVGLIRKNKDQEFPAGAIKGYFDGMSSMTYISKKVLNAGTDEEDFIFIPKGKTINEETTVKFKEGEMKFILNEKVSYLFITTNVDLSPGNRIVVTELYLENDKVGLKKIPIGFSGDKTETSRILVGYFWDNFSILKKINTGQIKNTAKGIKELVQEYLLSNTTTTNN</sequence>
<organism evidence="1 2">
    <name type="scientific">Solitalea longa</name>
    <dbReference type="NCBI Taxonomy" id="2079460"/>
    <lineage>
        <taxon>Bacteria</taxon>
        <taxon>Pseudomonadati</taxon>
        <taxon>Bacteroidota</taxon>
        <taxon>Sphingobacteriia</taxon>
        <taxon>Sphingobacteriales</taxon>
        <taxon>Sphingobacteriaceae</taxon>
        <taxon>Solitalea</taxon>
    </lineage>
</organism>
<dbReference type="Proteomes" id="UP000236893">
    <property type="component" value="Unassembled WGS sequence"/>
</dbReference>
<dbReference type="AlphaFoldDB" id="A0A2S5A8V7"/>
<keyword evidence="2" id="KW-1185">Reference proteome</keyword>
<dbReference type="EMBL" id="PQVF01000002">
    <property type="protein sequence ID" value="POY38553.1"/>
    <property type="molecule type" value="Genomic_DNA"/>
</dbReference>
<protein>
    <submittedName>
        <fullName evidence="1">Uncharacterized protein</fullName>
    </submittedName>
</protein>
<name>A0A2S5A8V7_9SPHI</name>
<gene>
    <name evidence="1" type="ORF">C3K47_03925</name>
</gene>
<comment type="caution">
    <text evidence="1">The sequence shown here is derived from an EMBL/GenBank/DDBJ whole genome shotgun (WGS) entry which is preliminary data.</text>
</comment>
<reference evidence="1 2" key="1">
    <citation type="submission" date="2018-01" db="EMBL/GenBank/DDBJ databases">
        <authorList>
            <person name="Gaut B.S."/>
            <person name="Morton B.R."/>
            <person name="Clegg M.T."/>
            <person name="Duvall M.R."/>
        </authorList>
    </citation>
    <scope>NUCLEOTIDE SEQUENCE [LARGE SCALE GENOMIC DNA]</scope>
    <source>
        <strain evidence="1 2">HR-AV</strain>
    </source>
</reference>
<accession>A0A2S5A8V7</accession>
<proteinExistence type="predicted"/>